<feature type="binding site" evidence="9">
    <location>
        <position position="130"/>
    </location>
    <ligand>
        <name>Fe cation</name>
        <dbReference type="ChEBI" id="CHEBI:24875"/>
    </ligand>
</feature>
<evidence type="ECO:0000256" key="7">
    <source>
        <dbReference type="ARBA" id="ARBA00034078"/>
    </source>
</evidence>
<dbReference type="Gene3D" id="1.10.10.1100">
    <property type="entry name" value="BFD-like [2Fe-2S]-binding domain"/>
    <property type="match status" value="1"/>
</dbReference>
<evidence type="ECO:0000256" key="9">
    <source>
        <dbReference type="PIRSR" id="PIRSR000375-1"/>
    </source>
</evidence>
<dbReference type="InterPro" id="IPR007419">
    <property type="entry name" value="BFD-like_2Fe2S-bd_dom"/>
</dbReference>
<dbReference type="CDD" id="cd06664">
    <property type="entry name" value="IscU_like"/>
    <property type="match status" value="1"/>
</dbReference>
<feature type="domain" description="NIF system FeS cluster assembly NifU C-terminal" evidence="10">
    <location>
        <begin position="251"/>
        <end position="316"/>
    </location>
</feature>
<feature type="binding site" evidence="9">
    <location>
        <position position="198"/>
    </location>
    <ligand>
        <name>[2Fe-2S] cluster</name>
        <dbReference type="ChEBI" id="CHEBI:190135"/>
    </ligand>
</feature>
<feature type="binding site" evidence="9">
    <location>
        <position position="160"/>
    </location>
    <ligand>
        <name>[2Fe-2S] cluster</name>
        <dbReference type="ChEBI" id="CHEBI:190135"/>
    </ligand>
</feature>
<keyword evidence="3 9" id="KW-0479">Metal-binding</keyword>
<dbReference type="Pfam" id="PF01106">
    <property type="entry name" value="NifU"/>
    <property type="match status" value="1"/>
</dbReference>
<dbReference type="GO" id="GO:0051537">
    <property type="term" value="F:2 iron, 2 sulfur cluster binding"/>
    <property type="evidence" value="ECO:0007669"/>
    <property type="project" value="UniProtKB-KW"/>
</dbReference>
<evidence type="ECO:0000259" key="12">
    <source>
        <dbReference type="Pfam" id="PF04324"/>
    </source>
</evidence>
<feature type="domain" description="NIF system FeS cluster assembly NifU N-terminal" evidence="11">
    <location>
        <begin position="14"/>
        <end position="147"/>
    </location>
</feature>
<dbReference type="Gene3D" id="3.90.1010.10">
    <property type="match status" value="1"/>
</dbReference>
<dbReference type="InterPro" id="IPR034904">
    <property type="entry name" value="FSCA_dom_sf"/>
</dbReference>
<feature type="binding site" evidence="9">
    <location>
        <position position="195"/>
    </location>
    <ligand>
        <name>[2Fe-2S] cluster</name>
        <dbReference type="ChEBI" id="CHEBI:190135"/>
    </ligand>
</feature>
<dbReference type="InterPro" id="IPR001075">
    <property type="entry name" value="NIF_FeS_clus_asmbl_NifU_C"/>
</dbReference>
<organism evidence="13 14">
    <name type="scientific">Candidatus Raymondbacteria bacterium RIFOXYD12_FULL_49_13</name>
    <dbReference type="NCBI Taxonomy" id="1817890"/>
    <lineage>
        <taxon>Bacteria</taxon>
        <taxon>Raymondiibacteriota</taxon>
    </lineage>
</organism>
<keyword evidence="6 8" id="KW-0535">Nitrogen fixation</keyword>
<dbReference type="SUPFAM" id="SSF117916">
    <property type="entry name" value="Fe-S cluster assembly (FSCA) domain-like"/>
    <property type="match status" value="1"/>
</dbReference>
<evidence type="ECO:0000256" key="2">
    <source>
        <dbReference type="ARBA" id="ARBA00022714"/>
    </source>
</evidence>
<dbReference type="InterPro" id="IPR041854">
    <property type="entry name" value="BFD-like_2Fe2S-bd_dom_sf"/>
</dbReference>
<gene>
    <name evidence="13" type="ORF">A2519_18190</name>
</gene>
<evidence type="ECO:0000256" key="8">
    <source>
        <dbReference type="PIRNR" id="PIRNR000375"/>
    </source>
</evidence>
<dbReference type="Gene3D" id="3.30.300.130">
    <property type="entry name" value="Fe-S cluster assembly (FSCA)"/>
    <property type="match status" value="1"/>
</dbReference>
<comment type="similarity">
    <text evidence="8">Belongs to the NifU family.</text>
</comment>
<proteinExistence type="inferred from homology"/>
<evidence type="ECO:0000259" key="11">
    <source>
        <dbReference type="Pfam" id="PF01592"/>
    </source>
</evidence>
<feature type="binding site" evidence="9">
    <location>
        <position position="54"/>
    </location>
    <ligand>
        <name>Fe cation</name>
        <dbReference type="ChEBI" id="CHEBI:24875"/>
    </ligand>
</feature>
<evidence type="ECO:0000313" key="14">
    <source>
        <dbReference type="Proteomes" id="UP000179243"/>
    </source>
</evidence>
<keyword evidence="5 9" id="KW-0411">Iron-sulfur</keyword>
<dbReference type="Pfam" id="PF04324">
    <property type="entry name" value="Fer2_BFD"/>
    <property type="match status" value="1"/>
</dbReference>
<feature type="domain" description="BFD-like [2Fe-2S]-binding" evidence="12">
    <location>
        <begin position="158"/>
        <end position="200"/>
    </location>
</feature>
<dbReference type="PANTHER" id="PTHR10093">
    <property type="entry name" value="IRON-SULFUR CLUSTER ASSEMBLY ENZYME NIFU HOMOLOG"/>
    <property type="match status" value="1"/>
</dbReference>
<evidence type="ECO:0000256" key="1">
    <source>
        <dbReference type="ARBA" id="ARBA00015278"/>
    </source>
</evidence>
<comment type="function">
    <text evidence="8">May be involved in the formation or repair of [Fe-S] clusters present in iron-sulfur proteins.</text>
</comment>
<dbReference type="EMBL" id="MFYX01000074">
    <property type="protein sequence ID" value="OGK04290.1"/>
    <property type="molecule type" value="Genomic_DNA"/>
</dbReference>
<evidence type="ECO:0000259" key="10">
    <source>
        <dbReference type="Pfam" id="PF01106"/>
    </source>
</evidence>
<feature type="binding site" evidence="9">
    <location>
        <position position="80"/>
    </location>
    <ligand>
        <name>Fe cation</name>
        <dbReference type="ChEBI" id="CHEBI:24875"/>
    </ligand>
</feature>
<dbReference type="SUPFAM" id="SSF82649">
    <property type="entry name" value="SufE/NifU"/>
    <property type="match status" value="1"/>
</dbReference>
<comment type="caution">
    <text evidence="13">The sequence shown here is derived from an EMBL/GenBank/DDBJ whole genome shotgun (WGS) entry which is preliminary data.</text>
</comment>
<protein>
    <recommendedName>
        <fullName evidence="1 8">Nitrogen fixation protein NifU</fullName>
    </recommendedName>
</protein>
<dbReference type="GO" id="GO:0005506">
    <property type="term" value="F:iron ion binding"/>
    <property type="evidence" value="ECO:0007669"/>
    <property type="project" value="InterPro"/>
</dbReference>
<comment type="cofactor">
    <cofactor evidence="9">
        <name>Fe cation</name>
        <dbReference type="ChEBI" id="CHEBI:24875"/>
    </cofactor>
    <text evidence="9">Binds 1 Fe cation per subunit.</text>
</comment>
<evidence type="ECO:0000313" key="13">
    <source>
        <dbReference type="EMBL" id="OGK04290.1"/>
    </source>
</evidence>
<reference evidence="13 14" key="1">
    <citation type="journal article" date="2016" name="Nat. Commun.">
        <title>Thousands of microbial genomes shed light on interconnected biogeochemical processes in an aquifer system.</title>
        <authorList>
            <person name="Anantharaman K."/>
            <person name="Brown C.T."/>
            <person name="Hug L.A."/>
            <person name="Sharon I."/>
            <person name="Castelle C.J."/>
            <person name="Probst A.J."/>
            <person name="Thomas B.C."/>
            <person name="Singh A."/>
            <person name="Wilkins M.J."/>
            <person name="Karaoz U."/>
            <person name="Brodie E.L."/>
            <person name="Williams K.H."/>
            <person name="Hubbard S.S."/>
            <person name="Banfield J.F."/>
        </authorList>
    </citation>
    <scope>NUCLEOTIDE SEQUENCE [LARGE SCALE GENOMIC DNA]</scope>
</reference>
<comment type="cofactor">
    <cofactor evidence="7">
        <name>[2Fe-2S] cluster</name>
        <dbReference type="ChEBI" id="CHEBI:190135"/>
    </cofactor>
</comment>
<evidence type="ECO:0000256" key="5">
    <source>
        <dbReference type="ARBA" id="ARBA00023014"/>
    </source>
</evidence>
<dbReference type="GO" id="GO:0016226">
    <property type="term" value="P:iron-sulfur cluster assembly"/>
    <property type="evidence" value="ECO:0007669"/>
    <property type="project" value="InterPro"/>
</dbReference>
<keyword evidence="2 9" id="KW-0001">2Fe-2S</keyword>
<dbReference type="PIRSF" id="PIRSF000375">
    <property type="entry name" value="NifU"/>
    <property type="match status" value="1"/>
</dbReference>
<dbReference type="InterPro" id="IPR016217">
    <property type="entry name" value="N_fixation_NifU"/>
</dbReference>
<dbReference type="Pfam" id="PF01592">
    <property type="entry name" value="NifU_N"/>
    <property type="match status" value="1"/>
</dbReference>
<evidence type="ECO:0000256" key="3">
    <source>
        <dbReference type="ARBA" id="ARBA00022723"/>
    </source>
</evidence>
<evidence type="ECO:0000256" key="4">
    <source>
        <dbReference type="ARBA" id="ARBA00023004"/>
    </source>
</evidence>
<feature type="binding site" evidence="9">
    <location>
        <position position="162"/>
    </location>
    <ligand>
        <name>[2Fe-2S] cluster</name>
        <dbReference type="ChEBI" id="CHEBI:190135"/>
    </ligand>
</feature>
<dbReference type="InterPro" id="IPR002871">
    <property type="entry name" value="NIF_FeS_clus_asmbl_NifU_N"/>
</dbReference>
<dbReference type="AlphaFoldDB" id="A0A1F7FC83"/>
<comment type="cofactor">
    <cofactor evidence="9">
        <name>[2Fe-2S] cluster</name>
        <dbReference type="ChEBI" id="CHEBI:190135"/>
    </cofactor>
    <text evidence="9">Binds 1 [2Fe-2S] cluster per subunit.</text>
</comment>
<sequence length="321" mass="35228">MAKETLLSKGMWEQYSEKVRDRMNKPGHFGEITKDEAHKANLKLVDVIHGSEACGDAVQLFLLVDKDNVIKKARFKSFGCGTAIAASDMMAELCVGKTIDQALRITNLDVERALRDNPETPAVPGQKMHCSVMAYDVIKKAVASYKNVDIKEFDEAEIVCHCGRITRKQIEKAIIEKNLTTVEQVIEATGAGSYCGSCIRPGGHEEKNVYLVNILDDVLRRTGKKEEASVTTGVRDIPFSELKMPQKLKKIEAVLDQIVRPALAADHGGLEVMDLENTTVFISYTGSCAGCAGALHGTLDFIQKTLQEKLNASITVKPFQG</sequence>
<dbReference type="Proteomes" id="UP000179243">
    <property type="component" value="Unassembled WGS sequence"/>
</dbReference>
<keyword evidence="4 9" id="KW-0408">Iron</keyword>
<name>A0A1F7FC83_UNCRA</name>
<accession>A0A1F7FC83</accession>
<evidence type="ECO:0000256" key="6">
    <source>
        <dbReference type="ARBA" id="ARBA00023231"/>
    </source>
</evidence>